<organism evidence="2 3">
    <name type="scientific">Austropuccinia psidii MF-1</name>
    <dbReference type="NCBI Taxonomy" id="1389203"/>
    <lineage>
        <taxon>Eukaryota</taxon>
        <taxon>Fungi</taxon>
        <taxon>Dikarya</taxon>
        <taxon>Basidiomycota</taxon>
        <taxon>Pucciniomycotina</taxon>
        <taxon>Pucciniomycetes</taxon>
        <taxon>Pucciniales</taxon>
        <taxon>Sphaerophragmiaceae</taxon>
        <taxon>Austropuccinia</taxon>
    </lineage>
</organism>
<dbReference type="Pfam" id="PF22936">
    <property type="entry name" value="Pol_BBD"/>
    <property type="match status" value="1"/>
</dbReference>
<keyword evidence="3" id="KW-1185">Reference proteome</keyword>
<gene>
    <name evidence="2" type="ORF">O181_018437</name>
</gene>
<sequence>MMALETINITIPNECHSFSLLGKLSGDPKMYFSAPEKSNSTPASALISESAHPYKITYFCSNGKHNPMCTTHSKDQCYSENPHLRPPCQNIKRKNQASAHLSTAPALSTGNQVLVKPQELIINFGATHHMFNSLKYFTYFIKTPEISVRTGDSASTLVSAGIGTVVILCGNQTLSLKNSLFVPRLNCNLVSLLAISQKKVIIHQKDYCFRLETDDIGTIEGRITNILMHVEHFIPETHLTAAASSPWNERLGHPGNQAIRSMGLPATN</sequence>
<feature type="domain" description="Retrovirus-related Pol polyprotein from transposon TNT 1-94-like beta-barrel" evidence="1">
    <location>
        <begin position="121"/>
        <end position="199"/>
    </location>
</feature>
<comment type="caution">
    <text evidence="2">The sequence shown here is derived from an EMBL/GenBank/DDBJ whole genome shotgun (WGS) entry which is preliminary data.</text>
</comment>
<dbReference type="AlphaFoldDB" id="A0A9Q3GTI5"/>
<accession>A0A9Q3GTI5</accession>
<dbReference type="EMBL" id="AVOT02005297">
    <property type="protein sequence ID" value="MBW0478722.1"/>
    <property type="molecule type" value="Genomic_DNA"/>
</dbReference>
<dbReference type="InterPro" id="IPR054722">
    <property type="entry name" value="PolX-like_BBD"/>
</dbReference>
<proteinExistence type="predicted"/>
<evidence type="ECO:0000259" key="1">
    <source>
        <dbReference type="Pfam" id="PF22936"/>
    </source>
</evidence>
<reference evidence="2" key="1">
    <citation type="submission" date="2021-03" db="EMBL/GenBank/DDBJ databases">
        <title>Draft genome sequence of rust myrtle Austropuccinia psidii MF-1, a brazilian biotype.</title>
        <authorList>
            <person name="Quecine M.C."/>
            <person name="Pachon D.M.R."/>
            <person name="Bonatelli M.L."/>
            <person name="Correr F.H."/>
            <person name="Franceschini L.M."/>
            <person name="Leite T.F."/>
            <person name="Margarido G.R.A."/>
            <person name="Almeida C.A."/>
            <person name="Ferrarezi J.A."/>
            <person name="Labate C.A."/>
        </authorList>
    </citation>
    <scope>NUCLEOTIDE SEQUENCE</scope>
    <source>
        <strain evidence="2">MF-1</strain>
    </source>
</reference>
<dbReference type="Proteomes" id="UP000765509">
    <property type="component" value="Unassembled WGS sequence"/>
</dbReference>
<dbReference type="OrthoDB" id="3251181at2759"/>
<evidence type="ECO:0000313" key="2">
    <source>
        <dbReference type="EMBL" id="MBW0478722.1"/>
    </source>
</evidence>
<protein>
    <recommendedName>
        <fullName evidence="1">Retrovirus-related Pol polyprotein from transposon TNT 1-94-like beta-barrel domain-containing protein</fullName>
    </recommendedName>
</protein>
<name>A0A9Q3GTI5_9BASI</name>
<evidence type="ECO:0000313" key="3">
    <source>
        <dbReference type="Proteomes" id="UP000765509"/>
    </source>
</evidence>